<protein>
    <submittedName>
        <fullName evidence="3">Metal-dependent phosphohydrolase, HD subdomain</fullName>
    </submittedName>
</protein>
<keyword evidence="1" id="KW-1133">Transmembrane helix</keyword>
<dbReference type="KEGG" id="dar:Daro_2274"/>
<proteinExistence type="predicted"/>
<dbReference type="Pfam" id="PF13487">
    <property type="entry name" value="HD_5"/>
    <property type="match status" value="1"/>
</dbReference>
<dbReference type="InterPro" id="IPR052020">
    <property type="entry name" value="Cyclic_di-GMP/3'3'-cGAMP_PDE"/>
</dbReference>
<dbReference type="STRING" id="159087.Daro_2274"/>
<accession>Q47DS0</accession>
<dbReference type="InterPro" id="IPR003607">
    <property type="entry name" value="HD/PDEase_dom"/>
</dbReference>
<evidence type="ECO:0000259" key="2">
    <source>
        <dbReference type="PROSITE" id="PS51832"/>
    </source>
</evidence>
<dbReference type="eggNOG" id="COG3437">
    <property type="taxonomic scope" value="Bacteria"/>
</dbReference>
<evidence type="ECO:0000256" key="1">
    <source>
        <dbReference type="SAM" id="Phobius"/>
    </source>
</evidence>
<reference evidence="3" key="1">
    <citation type="submission" date="2005-08" db="EMBL/GenBank/DDBJ databases">
        <title>Complete sequence of Dechloromonas aromatica RCB.</title>
        <authorList>
            <person name="Salinero K.K."/>
            <person name="Copeland A."/>
            <person name="Lucas S."/>
            <person name="Lapidus A."/>
            <person name="Barry K."/>
            <person name="Detter J.C."/>
            <person name="Glavina T."/>
            <person name="Hammon N."/>
            <person name="Israni S."/>
            <person name="Pitluck S."/>
            <person name="Di Bartolo G."/>
            <person name="Trong S."/>
            <person name="Schmutz J."/>
            <person name="Larimer F."/>
            <person name="Land M."/>
            <person name="Ivanova N."/>
            <person name="Richardson P."/>
        </authorList>
    </citation>
    <scope>NUCLEOTIDE SEQUENCE</scope>
    <source>
        <strain evidence="3">RCB</strain>
    </source>
</reference>
<dbReference type="PANTHER" id="PTHR45228">
    <property type="entry name" value="CYCLIC DI-GMP PHOSPHODIESTERASE TM_0186-RELATED"/>
    <property type="match status" value="1"/>
</dbReference>
<sequence length="442" mass="48164">MSLPSAPHQLNRMLAIRLCVAALVIGAAAGIVAYQVETRRVESIVLELAAGGARHLESPAMQVLSRGESPENHSALTALLDKNNFVGIRVFDVKKELVYETWTTLPPGVADGLRLRRHDWPALGRDHRNRIHIGNEHLIQVIIPLAKESGGLDGYLEGTYRIDEGTLANQKQQILDGVLTAVVAVFSTALLLYPLLLGLLRHATRLSRRLLDSNLSIIRSLGNAVAKRDSDTDAHNYRVTLYAVALAEKLHWPKGEIAHLIAGAFLHDVGKIGIPDHILLKPGKLTDEEFEIMKTHALLGLDIVAGNAWMNATPVIRNHHERFDGSGYPDGLCGMEIPPGARLFAVVDVFDALVSARPYKAPIPFEKALALIENESGRHFDPEIVIAFSGIIGRLHQEVAMVSEVELHAQLRSAIFRYFNTDAEADGTGASFVSAIAEGAPS</sequence>
<dbReference type="SMART" id="SM00471">
    <property type="entry name" value="HDc"/>
    <property type="match status" value="1"/>
</dbReference>
<dbReference type="CDD" id="cd00077">
    <property type="entry name" value="HDc"/>
    <property type="match status" value="1"/>
</dbReference>
<dbReference type="HOGENOM" id="CLU_000445_92_15_4"/>
<feature type="transmembrane region" description="Helical" evidence="1">
    <location>
        <begin position="178"/>
        <end position="200"/>
    </location>
</feature>
<organism evidence="3">
    <name type="scientific">Dechloromonas aromatica (strain RCB)</name>
    <dbReference type="NCBI Taxonomy" id="159087"/>
    <lineage>
        <taxon>Bacteria</taxon>
        <taxon>Pseudomonadati</taxon>
        <taxon>Pseudomonadota</taxon>
        <taxon>Betaproteobacteria</taxon>
        <taxon>Rhodocyclales</taxon>
        <taxon>Azonexaceae</taxon>
        <taxon>Dechloromonas</taxon>
    </lineage>
</organism>
<dbReference type="InterPro" id="IPR037522">
    <property type="entry name" value="HD_GYP_dom"/>
</dbReference>
<name>Q47DS0_DECAR</name>
<gene>
    <name evidence="3" type="ordered locus">Daro_2274</name>
</gene>
<dbReference type="EMBL" id="CP000089">
    <property type="protein sequence ID" value="AAZ47011.1"/>
    <property type="molecule type" value="Genomic_DNA"/>
</dbReference>
<dbReference type="GO" id="GO:0008081">
    <property type="term" value="F:phosphoric diester hydrolase activity"/>
    <property type="evidence" value="ECO:0007669"/>
    <property type="project" value="UniProtKB-ARBA"/>
</dbReference>
<feature type="domain" description="HD-GYP" evidence="2">
    <location>
        <begin position="210"/>
        <end position="404"/>
    </location>
</feature>
<dbReference type="OrthoDB" id="9763857at2"/>
<keyword evidence="3" id="KW-0378">Hydrolase</keyword>
<dbReference type="Gene3D" id="1.10.3210.10">
    <property type="entry name" value="Hypothetical protein af1432"/>
    <property type="match status" value="1"/>
</dbReference>
<dbReference type="SUPFAM" id="SSF109604">
    <property type="entry name" value="HD-domain/PDEase-like"/>
    <property type="match status" value="1"/>
</dbReference>
<evidence type="ECO:0000313" key="3">
    <source>
        <dbReference type="EMBL" id="AAZ47011.1"/>
    </source>
</evidence>
<dbReference type="PANTHER" id="PTHR45228:SF1">
    <property type="entry name" value="CYCLIC DI-GMP PHOSPHODIESTERASE TM_0186"/>
    <property type="match status" value="1"/>
</dbReference>
<dbReference type="PROSITE" id="PS51832">
    <property type="entry name" value="HD_GYP"/>
    <property type="match status" value="1"/>
</dbReference>
<dbReference type="AlphaFoldDB" id="Q47DS0"/>
<keyword evidence="1" id="KW-0472">Membrane</keyword>
<keyword evidence="1" id="KW-0812">Transmembrane</keyword>